<protein>
    <submittedName>
        <fullName evidence="1">Uncharacterized protein</fullName>
    </submittedName>
</protein>
<accession>A0A2M9Z851</accession>
<dbReference type="Proteomes" id="UP000231912">
    <property type="component" value="Unassembled WGS sequence"/>
</dbReference>
<proteinExistence type="predicted"/>
<dbReference type="AlphaFoldDB" id="A0A2M9Z851"/>
<comment type="caution">
    <text evidence="1">The sequence shown here is derived from an EMBL/GenBank/DDBJ whole genome shotgun (WGS) entry which is preliminary data.</text>
</comment>
<gene>
    <name evidence="1" type="ORF">CH371_17475</name>
</gene>
<name>A0A2M9Z851_9LEPT</name>
<evidence type="ECO:0000313" key="2">
    <source>
        <dbReference type="Proteomes" id="UP000231912"/>
    </source>
</evidence>
<evidence type="ECO:0000313" key="1">
    <source>
        <dbReference type="EMBL" id="PJZ64564.1"/>
    </source>
</evidence>
<sequence>MSFDFCRRLLSKSRLFIPFLLIPFSLYSQDKFLDFVYVDANTGQSSGGHSALRFGDTVFHFQYYPDGIFRAVREPYSRFSYSYNIYSNRTSKIARIRLKESDFEKIQEGFDKVSVLQFKHLNNLDSLRKDLRFLSELASPKRKINIRSLGYFAPGNRSPWMDKIREELYRKKGKEWIGKVRSSLKAELEKAVEEKRFESFQVLPEIAKGKYPFYKGGPSSWFLSRLEKLAALELLSGDFGLLEDTIFESSSEGFSEEERKRLVKLQESLFENSIGLLEENDSGWGNAFLVNLARILVLEKSMENDKATFLISFPENVETISVSTILENKDSIKKDSGILLEATRNIRQEFGTSNNPSEDLYRLWEDLENRDWELRTGMSRNISIRNTFDPLSPNLSGERIYPFPIPSEKELKNLISVAEKREEDYYSELRIFYDFKLIRRNCTTELFDVLDGSLSEEEYRSALGKRIDPVNSLAFIPFLAYEAILENWAPEETVEELSYRKEELRKKYEKGNSWKTYLKESNTLSSSLYKSNSEDSSFLFFTDDILLLRPVYGVINLGWGLGNFGLGIFTLPFDKGKRVQEGLQSAFFSLPELIFFNIRKGSFPNAPDKKREIPSPSKTNE</sequence>
<reference evidence="1 2" key="1">
    <citation type="submission" date="2017-07" db="EMBL/GenBank/DDBJ databases">
        <title>Leptospira spp. isolated from tropical soils.</title>
        <authorList>
            <person name="Thibeaux R."/>
            <person name="Iraola G."/>
            <person name="Ferres I."/>
            <person name="Bierque E."/>
            <person name="Girault D."/>
            <person name="Soupe-Gilbert M.-E."/>
            <person name="Picardeau M."/>
            <person name="Goarant C."/>
        </authorList>
    </citation>
    <scope>NUCLEOTIDE SEQUENCE [LARGE SCALE GENOMIC DNA]</scope>
    <source>
        <strain evidence="1 2">FH2-C-A2</strain>
    </source>
</reference>
<organism evidence="1 2">
    <name type="scientific">Leptospira wolffii</name>
    <dbReference type="NCBI Taxonomy" id="409998"/>
    <lineage>
        <taxon>Bacteria</taxon>
        <taxon>Pseudomonadati</taxon>
        <taxon>Spirochaetota</taxon>
        <taxon>Spirochaetia</taxon>
        <taxon>Leptospirales</taxon>
        <taxon>Leptospiraceae</taxon>
        <taxon>Leptospira</taxon>
    </lineage>
</organism>
<dbReference type="EMBL" id="NPDT01000009">
    <property type="protein sequence ID" value="PJZ64564.1"/>
    <property type="molecule type" value="Genomic_DNA"/>
</dbReference>